<protein>
    <submittedName>
        <fullName evidence="1">Uncharacterized protein</fullName>
    </submittedName>
</protein>
<reference evidence="1" key="1">
    <citation type="submission" date="2014-11" db="EMBL/GenBank/DDBJ databases">
        <authorList>
            <person name="Amaro Gonzalez C."/>
        </authorList>
    </citation>
    <scope>NUCLEOTIDE SEQUENCE</scope>
</reference>
<proteinExistence type="predicted"/>
<dbReference type="AlphaFoldDB" id="A0A0E9WA38"/>
<evidence type="ECO:0000313" key="1">
    <source>
        <dbReference type="EMBL" id="JAH87181.1"/>
    </source>
</evidence>
<dbReference type="EMBL" id="GBXM01021396">
    <property type="protein sequence ID" value="JAH87181.1"/>
    <property type="molecule type" value="Transcribed_RNA"/>
</dbReference>
<organism evidence="1">
    <name type="scientific">Anguilla anguilla</name>
    <name type="common">European freshwater eel</name>
    <name type="synonym">Muraena anguilla</name>
    <dbReference type="NCBI Taxonomy" id="7936"/>
    <lineage>
        <taxon>Eukaryota</taxon>
        <taxon>Metazoa</taxon>
        <taxon>Chordata</taxon>
        <taxon>Craniata</taxon>
        <taxon>Vertebrata</taxon>
        <taxon>Euteleostomi</taxon>
        <taxon>Actinopterygii</taxon>
        <taxon>Neopterygii</taxon>
        <taxon>Teleostei</taxon>
        <taxon>Anguilliformes</taxon>
        <taxon>Anguillidae</taxon>
        <taxon>Anguilla</taxon>
    </lineage>
</organism>
<name>A0A0E9WA38_ANGAN</name>
<reference evidence="1" key="2">
    <citation type="journal article" date="2015" name="Fish Shellfish Immunol.">
        <title>Early steps in the European eel (Anguilla anguilla)-Vibrio vulnificus interaction in the gills: Role of the RtxA13 toxin.</title>
        <authorList>
            <person name="Callol A."/>
            <person name="Pajuelo D."/>
            <person name="Ebbesson L."/>
            <person name="Teles M."/>
            <person name="MacKenzie S."/>
            <person name="Amaro C."/>
        </authorList>
    </citation>
    <scope>NUCLEOTIDE SEQUENCE</scope>
</reference>
<sequence>MLVYIYNICSNKSLMLISLLALDRVSKSEERARWFSLTG</sequence>
<accession>A0A0E9WA38</accession>